<protein>
    <submittedName>
        <fullName evidence="3">DNA protecting protein DprA</fullName>
    </submittedName>
</protein>
<keyword evidence="4" id="KW-1185">Reference proteome</keyword>
<feature type="domain" description="Smf/DprA SLOG" evidence="2">
    <location>
        <begin position="88"/>
        <end position="298"/>
    </location>
</feature>
<dbReference type="PANTHER" id="PTHR43022:SF1">
    <property type="entry name" value="PROTEIN SMF"/>
    <property type="match status" value="1"/>
</dbReference>
<dbReference type="AlphaFoldDB" id="A0A1Y6C684"/>
<evidence type="ECO:0000313" key="3">
    <source>
        <dbReference type="EMBL" id="SMF46213.1"/>
    </source>
</evidence>
<dbReference type="SUPFAM" id="SSF102405">
    <property type="entry name" value="MCP/YpsA-like"/>
    <property type="match status" value="1"/>
</dbReference>
<sequence length="302" mass="33873">MNILDTTLCHIVSQLTYKWIPIGDEWESTSTDVLHTIPWLEWRRYIRCEQNRGTPWGQVLHKHLDGAYDVVLKELEILMTSIKQGYHYLSICDPRYPYLLRQIKDAPFGLSYRGNLDALHNPCLAIVGSRKAAVDAVREAQDLAMRLAYEGATIVSGGAIGCDTAAHLGALCSGVRPSPTIAVMAGSIDKLYPRCNDVLFHRILEYGGMIISERLTGTQPRPMDFPIRNRIISGIANRVLLMQAANRSGAMSTANLALAQGRDVMVYEPRRTDVRFTGNQALMEQGAPWFSSADDYFQLKWE</sequence>
<proteinExistence type="inferred from homology"/>
<name>A0A1Y6C684_9BACT</name>
<comment type="similarity">
    <text evidence="1">Belongs to the DprA/Smf family.</text>
</comment>
<dbReference type="InterPro" id="IPR003488">
    <property type="entry name" value="DprA"/>
</dbReference>
<dbReference type="PANTHER" id="PTHR43022">
    <property type="entry name" value="PROTEIN SMF"/>
    <property type="match status" value="1"/>
</dbReference>
<reference evidence="4" key="1">
    <citation type="submission" date="2017-04" db="EMBL/GenBank/DDBJ databases">
        <authorList>
            <person name="Varghese N."/>
            <person name="Submissions S."/>
        </authorList>
    </citation>
    <scope>NUCLEOTIDE SEQUENCE [LARGE SCALE GENOMIC DNA]</scope>
    <source>
        <strain evidence="4">RKEM611</strain>
    </source>
</reference>
<dbReference type="Proteomes" id="UP000192907">
    <property type="component" value="Unassembled WGS sequence"/>
</dbReference>
<dbReference type="Pfam" id="PF02481">
    <property type="entry name" value="DNA_processg_A"/>
    <property type="match status" value="1"/>
</dbReference>
<dbReference type="OrthoDB" id="9785707at2"/>
<organism evidence="3 4">
    <name type="scientific">Pseudobacteriovorax antillogorgiicola</name>
    <dbReference type="NCBI Taxonomy" id="1513793"/>
    <lineage>
        <taxon>Bacteria</taxon>
        <taxon>Pseudomonadati</taxon>
        <taxon>Bdellovibrionota</taxon>
        <taxon>Oligoflexia</taxon>
        <taxon>Oligoflexales</taxon>
        <taxon>Pseudobacteriovoracaceae</taxon>
        <taxon>Pseudobacteriovorax</taxon>
    </lineage>
</organism>
<evidence type="ECO:0000259" key="2">
    <source>
        <dbReference type="Pfam" id="PF02481"/>
    </source>
</evidence>
<dbReference type="EMBL" id="FWZT01000014">
    <property type="protein sequence ID" value="SMF46213.1"/>
    <property type="molecule type" value="Genomic_DNA"/>
</dbReference>
<evidence type="ECO:0000256" key="1">
    <source>
        <dbReference type="ARBA" id="ARBA00006525"/>
    </source>
</evidence>
<dbReference type="GO" id="GO:0009294">
    <property type="term" value="P:DNA-mediated transformation"/>
    <property type="evidence" value="ECO:0007669"/>
    <property type="project" value="InterPro"/>
</dbReference>
<dbReference type="STRING" id="1513793.SAMN06296036_11430"/>
<evidence type="ECO:0000313" key="4">
    <source>
        <dbReference type="Proteomes" id="UP000192907"/>
    </source>
</evidence>
<gene>
    <name evidence="3" type="ORF">SAMN06296036_11430</name>
</gene>
<dbReference type="RefSeq" id="WP_132321549.1">
    <property type="nucleotide sequence ID" value="NZ_FWZT01000014.1"/>
</dbReference>
<dbReference type="InterPro" id="IPR057666">
    <property type="entry name" value="DrpA_SLOG"/>
</dbReference>
<accession>A0A1Y6C684</accession>
<dbReference type="NCBIfam" id="TIGR00732">
    <property type="entry name" value="dprA"/>
    <property type="match status" value="1"/>
</dbReference>
<dbReference type="Gene3D" id="3.40.50.450">
    <property type="match status" value="1"/>
</dbReference>